<reference evidence="1 2" key="1">
    <citation type="journal article" date="2007" name="PLoS Genet.">
        <title>Patterns and implications of gene gain and loss in the evolution of Prochlorococcus.</title>
        <authorList>
            <person name="Kettler G.C."/>
            <person name="Martiny A.C."/>
            <person name="Huang K."/>
            <person name="Zucker J."/>
            <person name="Coleman M.L."/>
            <person name="Rodrigue S."/>
            <person name="Chen F."/>
            <person name="Lapidus A."/>
            <person name="Ferriera S."/>
            <person name="Johnson J."/>
            <person name="Steglich C."/>
            <person name="Church G.M."/>
            <person name="Richardson P."/>
            <person name="Chisholm S.W."/>
        </authorList>
    </citation>
    <scope>NUCLEOTIDE SEQUENCE [LARGE SCALE GENOMIC DNA]</scope>
    <source>
        <strain evidence="1 2">NATL2A</strain>
    </source>
</reference>
<organism evidence="1 2">
    <name type="scientific">Prochlorococcus marinus (strain NATL2A)</name>
    <dbReference type="NCBI Taxonomy" id="59920"/>
    <lineage>
        <taxon>Bacteria</taxon>
        <taxon>Bacillati</taxon>
        <taxon>Cyanobacteriota</taxon>
        <taxon>Cyanophyceae</taxon>
        <taxon>Synechococcales</taxon>
        <taxon>Prochlorococcaceae</taxon>
        <taxon>Prochlorococcus</taxon>
    </lineage>
</organism>
<dbReference type="RefSeq" id="WP_011295117.1">
    <property type="nucleotide sequence ID" value="NC_007335.2"/>
</dbReference>
<name>A7ME09_PROMT</name>
<sequence length="65" mass="7664">MTSATYSPTKINRIHKQKPLSNNVHMVLTDEELEMETNIRELTNTPKRTDLYKKCLKSMDDLLRK</sequence>
<protein>
    <submittedName>
        <fullName evidence="1">Uncharacterized protein</fullName>
    </submittedName>
</protein>
<dbReference type="EMBL" id="CP000095">
    <property type="protein sequence ID" value="ABU24097.1"/>
    <property type="molecule type" value="Genomic_DNA"/>
</dbReference>
<evidence type="ECO:0000313" key="1">
    <source>
        <dbReference type="EMBL" id="ABU24097.1"/>
    </source>
</evidence>
<keyword evidence="2" id="KW-1185">Reference proteome</keyword>
<gene>
    <name evidence="1" type="ordered locus">PMN2A_2178</name>
</gene>
<accession>A7ME09</accession>
<dbReference type="HOGENOM" id="CLU_2846340_0_0_3"/>
<dbReference type="AlphaFoldDB" id="A7ME09"/>
<dbReference type="STRING" id="59920.PMN2A_2178"/>
<dbReference type="Proteomes" id="UP000002535">
    <property type="component" value="Chromosome"/>
</dbReference>
<proteinExistence type="predicted"/>
<dbReference type="KEGG" id="pmn:PMN2A_2178"/>
<evidence type="ECO:0000313" key="2">
    <source>
        <dbReference type="Proteomes" id="UP000002535"/>
    </source>
</evidence>